<feature type="region of interest" description="Disordered" evidence="1">
    <location>
        <begin position="167"/>
        <end position="276"/>
    </location>
</feature>
<proteinExistence type="predicted"/>
<evidence type="ECO:0000256" key="1">
    <source>
        <dbReference type="SAM" id="MobiDB-lite"/>
    </source>
</evidence>
<keyword evidence="4" id="KW-1185">Reference proteome</keyword>
<dbReference type="EMBL" id="JAPQKH010000005">
    <property type="protein sequence ID" value="KAJ5097344.1"/>
    <property type="molecule type" value="Genomic_DNA"/>
</dbReference>
<feature type="compositionally biased region" description="Polar residues" evidence="1">
    <location>
        <begin position="119"/>
        <end position="146"/>
    </location>
</feature>
<feature type="compositionally biased region" description="Polar residues" evidence="1">
    <location>
        <begin position="252"/>
        <end position="269"/>
    </location>
</feature>
<evidence type="ECO:0000313" key="3">
    <source>
        <dbReference type="EMBL" id="KAJ5097344.1"/>
    </source>
</evidence>
<feature type="compositionally biased region" description="Basic and acidic residues" evidence="1">
    <location>
        <begin position="239"/>
        <end position="251"/>
    </location>
</feature>
<dbReference type="OrthoDB" id="3926760at2759"/>
<sequence>MPAPLAKGIMLTVSVLVAAGVAVYQSPQFQEWMNNSRRKVAVALHNLGDEIQPRNSSSPTREDISMNEDIGEAAEERRRIARAEIMRRAAFLETRRNSRNSQQPLGSFDTLVDNDGNLRMQNRTNRALSDDNNMASSTGVDLGASQQLRRGKLADMDGNRLQLDVHSDTASHHPSESIIQYTPTSENPHGGSFFDPFSDSRGHSPVSASISASSHTEGNEPVYYTHPHSASGSSPQPDIFHDLNDSIHWDQSDQVSSAPSIAGSSTNGHQFDDVSSDGTLSDLGAASVGGISTPASWSEIGSVVSDNDAGHQQLL</sequence>
<feature type="chain" id="PRO_5040726542" evidence="2">
    <location>
        <begin position="21"/>
        <end position="315"/>
    </location>
</feature>
<keyword evidence="2" id="KW-0732">Signal</keyword>
<feature type="signal peptide" evidence="2">
    <location>
        <begin position="1"/>
        <end position="20"/>
    </location>
</feature>
<reference evidence="3" key="2">
    <citation type="journal article" date="2023" name="IMA Fungus">
        <title>Comparative genomic study of the Penicillium genus elucidates a diverse pangenome and 15 lateral gene transfer events.</title>
        <authorList>
            <person name="Petersen C."/>
            <person name="Sorensen T."/>
            <person name="Nielsen M.R."/>
            <person name="Sondergaard T.E."/>
            <person name="Sorensen J.L."/>
            <person name="Fitzpatrick D.A."/>
            <person name="Frisvad J.C."/>
            <person name="Nielsen K.L."/>
        </authorList>
    </citation>
    <scope>NUCLEOTIDE SEQUENCE</scope>
    <source>
        <strain evidence="3">IBT 30069</strain>
    </source>
</reference>
<reference evidence="3" key="1">
    <citation type="submission" date="2022-11" db="EMBL/GenBank/DDBJ databases">
        <authorList>
            <person name="Petersen C."/>
        </authorList>
    </citation>
    <scope>NUCLEOTIDE SEQUENCE</scope>
    <source>
        <strain evidence="3">IBT 30069</strain>
    </source>
</reference>
<protein>
    <submittedName>
        <fullName evidence="3">Uncharacterized protein</fullName>
    </submittedName>
</protein>
<comment type="caution">
    <text evidence="3">The sequence shown here is derived from an EMBL/GenBank/DDBJ whole genome shotgun (WGS) entry which is preliminary data.</text>
</comment>
<dbReference type="AlphaFoldDB" id="A0A9W9FBX6"/>
<name>A0A9W9FBX6_9EURO</name>
<feature type="compositionally biased region" description="Polar residues" evidence="1">
    <location>
        <begin position="177"/>
        <end position="187"/>
    </location>
</feature>
<dbReference type="Proteomes" id="UP001149165">
    <property type="component" value="Unassembled WGS sequence"/>
</dbReference>
<evidence type="ECO:0000313" key="4">
    <source>
        <dbReference type="Proteomes" id="UP001149165"/>
    </source>
</evidence>
<feature type="compositionally biased region" description="Low complexity" evidence="1">
    <location>
        <begin position="204"/>
        <end position="214"/>
    </location>
</feature>
<gene>
    <name evidence="3" type="ORF">N7456_008065</name>
</gene>
<evidence type="ECO:0000256" key="2">
    <source>
        <dbReference type="SAM" id="SignalP"/>
    </source>
</evidence>
<feature type="region of interest" description="Disordered" evidence="1">
    <location>
        <begin position="96"/>
        <end position="146"/>
    </location>
</feature>
<accession>A0A9W9FBX6</accession>
<organism evidence="3 4">
    <name type="scientific">Penicillium angulare</name>
    <dbReference type="NCBI Taxonomy" id="116970"/>
    <lineage>
        <taxon>Eukaryota</taxon>
        <taxon>Fungi</taxon>
        <taxon>Dikarya</taxon>
        <taxon>Ascomycota</taxon>
        <taxon>Pezizomycotina</taxon>
        <taxon>Eurotiomycetes</taxon>
        <taxon>Eurotiomycetidae</taxon>
        <taxon>Eurotiales</taxon>
        <taxon>Aspergillaceae</taxon>
        <taxon>Penicillium</taxon>
    </lineage>
</organism>